<dbReference type="SUPFAM" id="SSF52540">
    <property type="entry name" value="P-loop containing nucleoside triphosphate hydrolases"/>
    <property type="match status" value="1"/>
</dbReference>
<dbReference type="UniPathway" id="UPA00075">
    <property type="reaction ID" value="UER00335"/>
</dbReference>
<dbReference type="Pfam" id="PF00709">
    <property type="entry name" value="Adenylsucc_synt"/>
    <property type="match status" value="1"/>
</dbReference>
<reference evidence="8" key="2">
    <citation type="submission" date="2025-09" db="UniProtKB">
        <authorList>
            <consortium name="Ensembl"/>
        </authorList>
    </citation>
    <scope>IDENTIFICATION</scope>
</reference>
<comment type="pathway">
    <text evidence="6">Purine metabolism; AMP biosynthesis via de novo pathway; AMP from IMP: step 1/2.</text>
</comment>
<keyword evidence="3 6" id="KW-0547">Nucleotide-binding</keyword>
<keyword evidence="4 6" id="KW-0658">Purine biosynthesis</keyword>
<dbReference type="InterPro" id="IPR042110">
    <property type="entry name" value="Adenylosuccinate_synth_dom2"/>
</dbReference>
<dbReference type="Gene3D" id="1.10.300.10">
    <property type="entry name" value="Adenylosuccinate Synthetase, subunit A, domain 2"/>
    <property type="match status" value="1"/>
</dbReference>
<feature type="binding site" evidence="6">
    <location>
        <position position="131"/>
    </location>
    <ligand>
        <name>GTP</name>
        <dbReference type="ChEBI" id="CHEBI:37565"/>
    </ligand>
</feature>
<dbReference type="EC" id="6.3.4.4" evidence="6"/>
<dbReference type="InterPro" id="IPR042109">
    <property type="entry name" value="Adenylosuccinate_synth_dom1"/>
</dbReference>
<comment type="cofactor">
    <cofactor evidence="6">
        <name>Mg(2+)</name>
        <dbReference type="ChEBI" id="CHEBI:18420"/>
    </cofactor>
    <text evidence="6">Binds 1 Mg(2+) ion per subunit.</text>
</comment>
<feature type="compositionally biased region" description="Basic residues" evidence="7">
    <location>
        <begin position="115"/>
        <end position="130"/>
    </location>
</feature>
<dbReference type="PANTHER" id="PTHR11846:SF2">
    <property type="entry name" value="ADENYLOSUCCINATE SYNTHETASE ISOZYME 1"/>
    <property type="match status" value="1"/>
</dbReference>
<dbReference type="PANTHER" id="PTHR11846">
    <property type="entry name" value="ADENYLOSUCCINATE SYNTHETASE"/>
    <property type="match status" value="1"/>
</dbReference>
<comment type="caution">
    <text evidence="6">Lacks conserved residue(s) required for the propagation of feature annotation.</text>
</comment>
<dbReference type="GO" id="GO:0005737">
    <property type="term" value="C:cytoplasm"/>
    <property type="evidence" value="ECO:0007669"/>
    <property type="project" value="UniProtKB-SubCell"/>
</dbReference>
<comment type="similarity">
    <text evidence="6">Belongs to the adenylosuccinate synthetase family.</text>
</comment>
<keyword evidence="6" id="KW-0342">GTP-binding</keyword>
<dbReference type="InterPro" id="IPR001114">
    <property type="entry name" value="Adenylosuccinate_synthetase"/>
</dbReference>
<comment type="function">
    <text evidence="6">Plays an important role in the de novo pathway and in the salvage pathway of purine nucleotide biosynthesis. Catalyzes the first commited step in the biosynthesis of AMP from IMP.</text>
</comment>
<evidence type="ECO:0000313" key="9">
    <source>
        <dbReference type="Proteomes" id="UP000694391"/>
    </source>
</evidence>
<evidence type="ECO:0000256" key="7">
    <source>
        <dbReference type="SAM" id="MobiDB-lite"/>
    </source>
</evidence>
<feature type="region of interest" description="Disordered" evidence="7">
    <location>
        <begin position="200"/>
        <end position="219"/>
    </location>
</feature>
<accession>A0A8C0QZ32</accession>
<keyword evidence="6" id="KW-0963">Cytoplasm</keyword>
<feature type="region of interest" description="Disordered" evidence="7">
    <location>
        <begin position="107"/>
        <end position="185"/>
    </location>
</feature>
<evidence type="ECO:0000256" key="3">
    <source>
        <dbReference type="ARBA" id="ARBA00022741"/>
    </source>
</evidence>
<keyword evidence="2 6" id="KW-0479">Metal-binding</keyword>
<dbReference type="GO" id="GO:0005525">
    <property type="term" value="F:GTP binding"/>
    <property type="evidence" value="ECO:0007669"/>
    <property type="project" value="UniProtKB-UniRule"/>
</dbReference>
<dbReference type="SMART" id="SM00788">
    <property type="entry name" value="Adenylsucc_synt"/>
    <property type="match status" value="1"/>
</dbReference>
<reference evidence="8" key="1">
    <citation type="submission" date="2025-08" db="UniProtKB">
        <authorList>
            <consortium name="Ensembl"/>
        </authorList>
    </citation>
    <scope>IDENTIFICATION</scope>
</reference>
<feature type="binding site" evidence="6">
    <location>
        <position position="129"/>
    </location>
    <ligand>
        <name>IMP</name>
        <dbReference type="ChEBI" id="CHEBI:58053"/>
    </ligand>
</feature>
<evidence type="ECO:0000313" key="8">
    <source>
        <dbReference type="Ensembl" id="ENSCAFP00020014150.1"/>
    </source>
</evidence>
<keyword evidence="1 6" id="KW-0436">Ligase</keyword>
<name>A0A8C0QZ32_CANLU</name>
<dbReference type="GO" id="GO:0004019">
    <property type="term" value="F:adenylosuccinate synthase activity"/>
    <property type="evidence" value="ECO:0007669"/>
    <property type="project" value="UniProtKB-UniRule"/>
</dbReference>
<protein>
    <recommendedName>
        <fullName evidence="6">Adenylosuccinate synthetase</fullName>
        <shortName evidence="6">AMPSase</shortName>
        <shortName evidence="6">AdSS</shortName>
        <ecNumber evidence="6">6.3.4.4</ecNumber>
    </recommendedName>
    <alternativeName>
        <fullName evidence="6">IMP--aspartate ligase</fullName>
    </alternativeName>
</protein>
<dbReference type="Ensembl" id="ENSCAFT00020016456.1">
    <property type="protein sequence ID" value="ENSCAFP00020014150.1"/>
    <property type="gene ID" value="ENSCAFG00020011450.1"/>
</dbReference>
<evidence type="ECO:0000256" key="2">
    <source>
        <dbReference type="ARBA" id="ARBA00022723"/>
    </source>
</evidence>
<dbReference type="GO" id="GO:0044208">
    <property type="term" value="P:'de novo' AMP biosynthetic process"/>
    <property type="evidence" value="ECO:0007669"/>
    <property type="project" value="UniProtKB-UniRule"/>
</dbReference>
<comment type="subcellular location">
    <subcellularLocation>
        <location evidence="6">Cytoplasm</location>
    </subcellularLocation>
</comment>
<dbReference type="GO" id="GO:0046040">
    <property type="term" value="P:IMP metabolic process"/>
    <property type="evidence" value="ECO:0007669"/>
    <property type="project" value="TreeGrafter"/>
</dbReference>
<comment type="catalytic activity">
    <reaction evidence="6">
        <text>IMP + L-aspartate + GTP = N(6)-(1,2-dicarboxyethyl)-AMP + GDP + phosphate + 2 H(+)</text>
        <dbReference type="Rhea" id="RHEA:15753"/>
        <dbReference type="ChEBI" id="CHEBI:15378"/>
        <dbReference type="ChEBI" id="CHEBI:29991"/>
        <dbReference type="ChEBI" id="CHEBI:37565"/>
        <dbReference type="ChEBI" id="CHEBI:43474"/>
        <dbReference type="ChEBI" id="CHEBI:57567"/>
        <dbReference type="ChEBI" id="CHEBI:58053"/>
        <dbReference type="ChEBI" id="CHEBI:58189"/>
        <dbReference type="EC" id="6.3.4.4"/>
    </reaction>
</comment>
<evidence type="ECO:0000256" key="1">
    <source>
        <dbReference type="ARBA" id="ARBA00022598"/>
    </source>
</evidence>
<proteinExistence type="inferred from homology"/>
<dbReference type="AlphaFoldDB" id="A0A8C0QZ32"/>
<organism evidence="8 9">
    <name type="scientific">Canis lupus dingo</name>
    <name type="common">dingo</name>
    <dbReference type="NCBI Taxonomy" id="286419"/>
    <lineage>
        <taxon>Eukaryota</taxon>
        <taxon>Metazoa</taxon>
        <taxon>Chordata</taxon>
        <taxon>Craniata</taxon>
        <taxon>Vertebrata</taxon>
        <taxon>Euteleostomi</taxon>
        <taxon>Mammalia</taxon>
        <taxon>Eutheria</taxon>
        <taxon>Laurasiatheria</taxon>
        <taxon>Carnivora</taxon>
        <taxon>Caniformia</taxon>
        <taxon>Canidae</taxon>
        <taxon>Canis</taxon>
    </lineage>
</organism>
<evidence type="ECO:0000256" key="4">
    <source>
        <dbReference type="ARBA" id="ARBA00022755"/>
    </source>
</evidence>
<comment type="subunit">
    <text evidence="6">Homodimer.</text>
</comment>
<keyword evidence="9" id="KW-1185">Reference proteome</keyword>
<evidence type="ECO:0000256" key="6">
    <source>
        <dbReference type="HAMAP-Rule" id="MF_03125"/>
    </source>
</evidence>
<evidence type="ECO:0000256" key="5">
    <source>
        <dbReference type="ARBA" id="ARBA00022842"/>
    </source>
</evidence>
<dbReference type="InterPro" id="IPR027417">
    <property type="entry name" value="P-loop_NTPase"/>
</dbReference>
<feature type="binding site" evidence="6">
    <location>
        <position position="51"/>
    </location>
    <ligand>
        <name>IMP</name>
        <dbReference type="ChEBI" id="CHEBI:58053"/>
    </ligand>
</feature>
<dbReference type="GO" id="GO:0000287">
    <property type="term" value="F:magnesium ion binding"/>
    <property type="evidence" value="ECO:0007669"/>
    <property type="project" value="UniProtKB-UniRule"/>
</dbReference>
<dbReference type="Proteomes" id="UP000694391">
    <property type="component" value="Unplaced"/>
</dbReference>
<sequence>MFPSLEVDVEGQLKKLKGFAERIRPMVRDGVYFMYEALHGTPKKILVEGANAALLDIDFGTYPFVTSSNCTVGGVCTGLGIPPQNIGEVYGVVKAYTTRVGIGAFPTEQINVSPQRRRGHSRGHRGRARPRAGQSRDTGEGRGGHPPGRAPQKLPGSPGDQPFRAPHAGSWGSPQGAAGRLSSARAQGHVLSGGCEAIVGGKGAASRTPRGCRGRAAGV</sequence>
<keyword evidence="5 6" id="KW-0460">Magnesium</keyword>
<dbReference type="GeneTree" id="ENSGT00390000015553"/>
<feature type="binding site" evidence="6">
    <location>
        <position position="66"/>
    </location>
    <ligand>
        <name>IMP</name>
        <dbReference type="ChEBI" id="CHEBI:58053"/>
    </ligand>
</feature>
<dbReference type="Gene3D" id="3.40.440.10">
    <property type="entry name" value="Adenylosuccinate Synthetase, subunit A, domain 1"/>
    <property type="match status" value="1"/>
</dbReference>
<dbReference type="HAMAP" id="MF_00011">
    <property type="entry name" value="Adenylosucc_synth"/>
    <property type="match status" value="1"/>
</dbReference>